<evidence type="ECO:0000313" key="3">
    <source>
        <dbReference type="Proteomes" id="UP000245383"/>
    </source>
</evidence>
<reference evidence="2 3" key="1">
    <citation type="journal article" date="2018" name="MBio">
        <title>Comparative Genomics Reveals the Core Gene Toolbox for the Fungus-Insect Symbiosis.</title>
        <authorList>
            <person name="Wang Y."/>
            <person name="Stata M."/>
            <person name="Wang W."/>
            <person name="Stajich J.E."/>
            <person name="White M.M."/>
            <person name="Moncalvo J.M."/>
        </authorList>
    </citation>
    <scope>NUCLEOTIDE SEQUENCE [LARGE SCALE GENOMIC DNA]</scope>
    <source>
        <strain evidence="2 3">SWE-8-4</strain>
    </source>
</reference>
<dbReference type="AlphaFoldDB" id="A0A2T9YW51"/>
<name>A0A2T9YW51_9FUNG</name>
<protein>
    <recommendedName>
        <fullName evidence="4">Selenoprotein H</fullName>
    </recommendedName>
</protein>
<sequence length="186" mass="20105">MVVTRGSKNAAKASAEADTQSASNPVLKKKVAAKGSSSSSKITKTASKKITKKDKKEVLSVKTIKNKLSAVVAEPPVSLVQPAVSSVSETKEIFESQPPTNFSVFPVIRIDHSLDSEYPNKLKMDVNKTKPKRGSFEIFFVANNKEVQIWSGISKGPPRKLKFPDTSIIVSSVAKLLDEFSTTGPN</sequence>
<dbReference type="OrthoDB" id="5599319at2759"/>
<feature type="compositionally biased region" description="Low complexity" evidence="1">
    <location>
        <begin position="33"/>
        <end position="45"/>
    </location>
</feature>
<gene>
    <name evidence="2" type="ORF">BB561_001097</name>
</gene>
<proteinExistence type="predicted"/>
<keyword evidence="3" id="KW-1185">Reference proteome</keyword>
<dbReference type="EMBL" id="MBFR01000029">
    <property type="protein sequence ID" value="PVU96558.1"/>
    <property type="molecule type" value="Genomic_DNA"/>
</dbReference>
<feature type="region of interest" description="Disordered" evidence="1">
    <location>
        <begin position="1"/>
        <end position="55"/>
    </location>
</feature>
<evidence type="ECO:0000313" key="2">
    <source>
        <dbReference type="EMBL" id="PVU96558.1"/>
    </source>
</evidence>
<organism evidence="2 3">
    <name type="scientific">Smittium simulii</name>
    <dbReference type="NCBI Taxonomy" id="133385"/>
    <lineage>
        <taxon>Eukaryota</taxon>
        <taxon>Fungi</taxon>
        <taxon>Fungi incertae sedis</taxon>
        <taxon>Zoopagomycota</taxon>
        <taxon>Kickxellomycotina</taxon>
        <taxon>Harpellomycetes</taxon>
        <taxon>Harpellales</taxon>
        <taxon>Legeriomycetaceae</taxon>
        <taxon>Smittium</taxon>
    </lineage>
</organism>
<accession>A0A2T9YW51</accession>
<dbReference type="Proteomes" id="UP000245383">
    <property type="component" value="Unassembled WGS sequence"/>
</dbReference>
<evidence type="ECO:0000256" key="1">
    <source>
        <dbReference type="SAM" id="MobiDB-lite"/>
    </source>
</evidence>
<evidence type="ECO:0008006" key="4">
    <source>
        <dbReference type="Google" id="ProtNLM"/>
    </source>
</evidence>
<comment type="caution">
    <text evidence="2">The sequence shown here is derived from an EMBL/GenBank/DDBJ whole genome shotgun (WGS) entry which is preliminary data.</text>
</comment>